<name>A0A822ZQ69_NELNU</name>
<dbReference type="AlphaFoldDB" id="A0A822ZQ69"/>
<organism evidence="1 2">
    <name type="scientific">Nelumbo nucifera</name>
    <name type="common">Sacred lotus</name>
    <dbReference type="NCBI Taxonomy" id="4432"/>
    <lineage>
        <taxon>Eukaryota</taxon>
        <taxon>Viridiplantae</taxon>
        <taxon>Streptophyta</taxon>
        <taxon>Embryophyta</taxon>
        <taxon>Tracheophyta</taxon>
        <taxon>Spermatophyta</taxon>
        <taxon>Magnoliopsida</taxon>
        <taxon>Proteales</taxon>
        <taxon>Nelumbonaceae</taxon>
        <taxon>Nelumbo</taxon>
    </lineage>
</organism>
<reference evidence="1 2" key="1">
    <citation type="journal article" date="2020" name="Mol. Biol. Evol.">
        <title>Distinct Expression and Methylation Patterns for Genes with Different Fates following a Single Whole-Genome Duplication in Flowering Plants.</title>
        <authorList>
            <person name="Shi T."/>
            <person name="Rahmani R.S."/>
            <person name="Gugger P.F."/>
            <person name="Wang M."/>
            <person name="Li H."/>
            <person name="Zhang Y."/>
            <person name="Li Z."/>
            <person name="Wang Q."/>
            <person name="Van de Peer Y."/>
            <person name="Marchal K."/>
            <person name="Chen J."/>
        </authorList>
    </citation>
    <scope>NUCLEOTIDE SEQUENCE [LARGE SCALE GENOMIC DNA]</scope>
    <source>
        <tissue evidence="1">Leaf</tissue>
    </source>
</reference>
<evidence type="ECO:0000313" key="2">
    <source>
        <dbReference type="Proteomes" id="UP000607653"/>
    </source>
</evidence>
<protein>
    <submittedName>
        <fullName evidence="1">Uncharacterized protein</fullName>
    </submittedName>
</protein>
<keyword evidence="2" id="KW-1185">Reference proteome</keyword>
<gene>
    <name evidence="1" type="ORF">HUJ06_003729</name>
</gene>
<proteinExistence type="predicted"/>
<dbReference type="Proteomes" id="UP000607653">
    <property type="component" value="Unassembled WGS sequence"/>
</dbReference>
<accession>A0A822ZQ69</accession>
<sequence length="31" mass="3408">MNRNLGSLLPEILMATRCSGMVKIEKEQSGT</sequence>
<comment type="caution">
    <text evidence="1">The sequence shown here is derived from an EMBL/GenBank/DDBJ whole genome shotgun (WGS) entry which is preliminary data.</text>
</comment>
<evidence type="ECO:0000313" key="1">
    <source>
        <dbReference type="EMBL" id="DAD45499.1"/>
    </source>
</evidence>
<dbReference type="EMBL" id="DUZY01000007">
    <property type="protein sequence ID" value="DAD45499.1"/>
    <property type="molecule type" value="Genomic_DNA"/>
</dbReference>